<dbReference type="AlphaFoldDB" id="A0A6G0ZQI7"/>
<gene>
    <name evidence="1" type="ORF">FWK35_00001676</name>
</gene>
<name>A0A6G0ZQI7_APHCR</name>
<dbReference type="PANTHER" id="PTHR22955:SF77">
    <property type="entry name" value="ASPARTIC PUTATIVE DOMAIN-CONTAINING PROTEIN-RELATED"/>
    <property type="match status" value="1"/>
</dbReference>
<dbReference type="EMBL" id="VUJU01000028">
    <property type="protein sequence ID" value="KAF0773825.1"/>
    <property type="molecule type" value="Genomic_DNA"/>
</dbReference>
<protein>
    <submittedName>
        <fullName evidence="1">DUF1758 domain-containing protein</fullName>
    </submittedName>
</protein>
<proteinExistence type="predicted"/>
<evidence type="ECO:0000313" key="1">
    <source>
        <dbReference type="EMBL" id="KAF0773825.1"/>
    </source>
</evidence>
<dbReference type="OrthoDB" id="8052806at2759"/>
<comment type="caution">
    <text evidence="1">The sequence shown here is derived from an EMBL/GenBank/DDBJ whole genome shotgun (WGS) entry which is preliminary data.</text>
</comment>
<organism evidence="1 2">
    <name type="scientific">Aphis craccivora</name>
    <name type="common">Cowpea aphid</name>
    <dbReference type="NCBI Taxonomy" id="307492"/>
    <lineage>
        <taxon>Eukaryota</taxon>
        <taxon>Metazoa</taxon>
        <taxon>Ecdysozoa</taxon>
        <taxon>Arthropoda</taxon>
        <taxon>Hexapoda</taxon>
        <taxon>Insecta</taxon>
        <taxon>Pterygota</taxon>
        <taxon>Neoptera</taxon>
        <taxon>Paraneoptera</taxon>
        <taxon>Hemiptera</taxon>
        <taxon>Sternorrhyncha</taxon>
        <taxon>Aphidomorpha</taxon>
        <taxon>Aphidoidea</taxon>
        <taxon>Aphididae</taxon>
        <taxon>Aphidini</taxon>
        <taxon>Aphis</taxon>
        <taxon>Aphis</taxon>
    </lineage>
</organism>
<dbReference type="Pfam" id="PF05380">
    <property type="entry name" value="Peptidase_A17"/>
    <property type="match status" value="1"/>
</dbReference>
<evidence type="ECO:0000313" key="2">
    <source>
        <dbReference type="Proteomes" id="UP000478052"/>
    </source>
</evidence>
<accession>A0A6G0ZQI7</accession>
<reference evidence="1 2" key="1">
    <citation type="submission" date="2019-08" db="EMBL/GenBank/DDBJ databases">
        <title>Whole genome of Aphis craccivora.</title>
        <authorList>
            <person name="Voronova N.V."/>
            <person name="Shulinski R.S."/>
            <person name="Bandarenka Y.V."/>
            <person name="Zhorov D.G."/>
            <person name="Warner D."/>
        </authorList>
    </citation>
    <scope>NUCLEOTIDE SEQUENCE [LARGE SCALE GENOMIC DNA]</scope>
    <source>
        <strain evidence="1">180601</strain>
        <tissue evidence="1">Whole Body</tissue>
    </source>
</reference>
<dbReference type="PANTHER" id="PTHR22955">
    <property type="entry name" value="RETROTRANSPOSON"/>
    <property type="match status" value="1"/>
</dbReference>
<sequence length="323" mass="37243">MKYFQNYLKSCWELQRRTVPVTHTMKLTLDRLSKYWDFIGTHIDTFGYRCNPQSDISYQFSALYDPIMTLGPMVFWAKALISSKWNIFITELTSLVYLKLFHHISIEKFIKAQLASKICRCFTKELCYNGLSTMHLTAIACKSKVALLKTSKIDKSLTIPRLELCVALLIASLLSHTMSPLKELVCVQNIKAFSDLTIVLAWLKTEPNDFKIFVLSQCEWSHLKPTENAADPASRGLLSRQLVISMLHLNSPEFLQQPEEQWSSQTLTRFPPEPLTEYKRPVKFYIPNTYPTTVFTGKKISTLKFYINDVICDLDQINNATEV</sequence>
<dbReference type="InterPro" id="IPR008042">
    <property type="entry name" value="Retrotrans_Pao"/>
</dbReference>
<keyword evidence="2" id="KW-1185">Reference proteome</keyword>
<dbReference type="Proteomes" id="UP000478052">
    <property type="component" value="Unassembled WGS sequence"/>
</dbReference>